<protein>
    <submittedName>
        <fullName evidence="1">Uncharacterized protein</fullName>
    </submittedName>
</protein>
<evidence type="ECO:0000313" key="1">
    <source>
        <dbReference type="EMBL" id="POW11824.1"/>
    </source>
</evidence>
<keyword evidence="2" id="KW-1185">Reference proteome</keyword>
<name>A0A2S4VQK7_9BASI</name>
<reference evidence="2" key="3">
    <citation type="journal article" date="2018" name="Mol. Plant Microbe Interact.">
        <title>Genome sequence resources for the wheat stripe rust pathogen (Puccinia striiformis f. sp. tritici) and the barley stripe rust pathogen (Puccinia striiformis f. sp. hordei).</title>
        <authorList>
            <person name="Xia C."/>
            <person name="Wang M."/>
            <person name="Yin C."/>
            <person name="Cornejo O.E."/>
            <person name="Hulbert S.H."/>
            <person name="Chen X."/>
        </authorList>
    </citation>
    <scope>NUCLEOTIDE SEQUENCE [LARGE SCALE GENOMIC DNA]</scope>
    <source>
        <strain evidence="2">93TX-2</strain>
    </source>
</reference>
<dbReference type="Proteomes" id="UP000238274">
    <property type="component" value="Unassembled WGS sequence"/>
</dbReference>
<gene>
    <name evidence="1" type="ORF">PSHT_08294</name>
</gene>
<reference evidence="2" key="2">
    <citation type="journal article" date="2018" name="BMC Genomics">
        <title>Genomic insights into host adaptation between the wheat stripe rust pathogen (Puccinia striiformis f. sp. tritici) and the barley stripe rust pathogen (Puccinia striiformis f. sp. hordei).</title>
        <authorList>
            <person name="Xia C."/>
            <person name="Wang M."/>
            <person name="Yin C."/>
            <person name="Cornejo O.E."/>
            <person name="Hulbert S.H."/>
            <person name="Chen X."/>
        </authorList>
    </citation>
    <scope>NUCLEOTIDE SEQUENCE [LARGE SCALE GENOMIC DNA]</scope>
    <source>
        <strain evidence="2">93TX-2</strain>
    </source>
</reference>
<evidence type="ECO:0000313" key="2">
    <source>
        <dbReference type="Proteomes" id="UP000238274"/>
    </source>
</evidence>
<reference evidence="1 2" key="1">
    <citation type="submission" date="2017-12" db="EMBL/GenBank/DDBJ databases">
        <title>Gene loss provides genomic basis for host adaptation in cereal stripe rust fungi.</title>
        <authorList>
            <person name="Xia C."/>
        </authorList>
    </citation>
    <scope>NUCLEOTIDE SEQUENCE [LARGE SCALE GENOMIC DNA]</scope>
    <source>
        <strain evidence="1 2">93TX-2</strain>
    </source>
</reference>
<organism evidence="1 2">
    <name type="scientific">Puccinia striiformis</name>
    <dbReference type="NCBI Taxonomy" id="27350"/>
    <lineage>
        <taxon>Eukaryota</taxon>
        <taxon>Fungi</taxon>
        <taxon>Dikarya</taxon>
        <taxon>Basidiomycota</taxon>
        <taxon>Pucciniomycotina</taxon>
        <taxon>Pucciniomycetes</taxon>
        <taxon>Pucciniales</taxon>
        <taxon>Pucciniaceae</taxon>
        <taxon>Puccinia</taxon>
    </lineage>
</organism>
<dbReference type="VEuPathDB" id="FungiDB:PSHT_08294"/>
<dbReference type="EMBL" id="PKSM01000108">
    <property type="protein sequence ID" value="POW11824.1"/>
    <property type="molecule type" value="Genomic_DNA"/>
</dbReference>
<sequence length="46" mass="4946">MVPTTMEGLYLPAHAGSGQFCTVAIYPQLPKGQVQLMTTPTLSPRI</sequence>
<dbReference type="AlphaFoldDB" id="A0A2S4VQK7"/>
<comment type="caution">
    <text evidence="1">The sequence shown here is derived from an EMBL/GenBank/DDBJ whole genome shotgun (WGS) entry which is preliminary data.</text>
</comment>
<proteinExistence type="predicted"/>
<accession>A0A2S4VQK7</accession>